<dbReference type="EMBL" id="KE525343">
    <property type="protein sequence ID" value="KFB49155.1"/>
    <property type="molecule type" value="Genomic_DNA"/>
</dbReference>
<keyword evidence="4" id="KW-1185">Reference proteome</keyword>
<sequence length="58" mass="5812">MLERPGCPEGNRSDDHAVDVAKLLSGAGVPAAPTTASLNKPIAPPPPAPTRAPTANTN</sequence>
<gene>
    <name evidence="2" type="ORF">ZHAS_00017312</name>
</gene>
<reference evidence="3" key="2">
    <citation type="submission" date="2020-05" db="UniProtKB">
        <authorList>
            <consortium name="EnsemblMetazoa"/>
        </authorList>
    </citation>
    <scope>IDENTIFICATION</scope>
</reference>
<evidence type="ECO:0000313" key="3">
    <source>
        <dbReference type="EnsemblMetazoa" id="ASIC017312-PA"/>
    </source>
</evidence>
<protein>
    <submittedName>
        <fullName evidence="2 3">Uncharacterized protein</fullName>
    </submittedName>
</protein>
<name>A0A084WG11_ANOSI</name>
<evidence type="ECO:0000313" key="4">
    <source>
        <dbReference type="Proteomes" id="UP000030765"/>
    </source>
</evidence>
<dbReference type="AlphaFoldDB" id="A0A084WG11"/>
<evidence type="ECO:0000256" key="1">
    <source>
        <dbReference type="SAM" id="MobiDB-lite"/>
    </source>
</evidence>
<reference evidence="2 4" key="1">
    <citation type="journal article" date="2014" name="BMC Genomics">
        <title>Genome sequence of Anopheles sinensis provides insight into genetics basis of mosquito competence for malaria parasites.</title>
        <authorList>
            <person name="Zhou D."/>
            <person name="Zhang D."/>
            <person name="Ding G."/>
            <person name="Shi L."/>
            <person name="Hou Q."/>
            <person name="Ye Y."/>
            <person name="Xu Y."/>
            <person name="Zhou H."/>
            <person name="Xiong C."/>
            <person name="Li S."/>
            <person name="Yu J."/>
            <person name="Hong S."/>
            <person name="Yu X."/>
            <person name="Zou P."/>
            <person name="Chen C."/>
            <person name="Chang X."/>
            <person name="Wang W."/>
            <person name="Lv Y."/>
            <person name="Sun Y."/>
            <person name="Ma L."/>
            <person name="Shen B."/>
            <person name="Zhu C."/>
        </authorList>
    </citation>
    <scope>NUCLEOTIDE SEQUENCE [LARGE SCALE GENOMIC DNA]</scope>
</reference>
<feature type="region of interest" description="Disordered" evidence="1">
    <location>
        <begin position="29"/>
        <end position="58"/>
    </location>
</feature>
<evidence type="ECO:0000313" key="2">
    <source>
        <dbReference type="EMBL" id="KFB49155.1"/>
    </source>
</evidence>
<dbReference type="EMBL" id="ATLV01023427">
    <property type="status" value="NOT_ANNOTATED_CDS"/>
    <property type="molecule type" value="Genomic_DNA"/>
</dbReference>
<proteinExistence type="predicted"/>
<dbReference type="Proteomes" id="UP000030765">
    <property type="component" value="Unassembled WGS sequence"/>
</dbReference>
<organism evidence="2">
    <name type="scientific">Anopheles sinensis</name>
    <name type="common">Mosquito</name>
    <dbReference type="NCBI Taxonomy" id="74873"/>
    <lineage>
        <taxon>Eukaryota</taxon>
        <taxon>Metazoa</taxon>
        <taxon>Ecdysozoa</taxon>
        <taxon>Arthropoda</taxon>
        <taxon>Hexapoda</taxon>
        <taxon>Insecta</taxon>
        <taxon>Pterygota</taxon>
        <taxon>Neoptera</taxon>
        <taxon>Endopterygota</taxon>
        <taxon>Diptera</taxon>
        <taxon>Nematocera</taxon>
        <taxon>Culicoidea</taxon>
        <taxon>Culicidae</taxon>
        <taxon>Anophelinae</taxon>
        <taxon>Anopheles</taxon>
    </lineage>
</organism>
<accession>A0A084WG11</accession>
<dbReference type="EnsemblMetazoa" id="ASIC017312-RA">
    <property type="protein sequence ID" value="ASIC017312-PA"/>
    <property type="gene ID" value="ASIC017312"/>
</dbReference>
<dbReference type="VEuPathDB" id="VectorBase:ASIC017312"/>